<dbReference type="AlphaFoldDB" id="A0AAN0IHY0"/>
<keyword evidence="9" id="KW-1185">Reference proteome</keyword>
<evidence type="ECO:0000256" key="4">
    <source>
        <dbReference type="ARBA" id="ARBA00022827"/>
    </source>
</evidence>
<dbReference type="InterPro" id="IPR016169">
    <property type="entry name" value="FAD-bd_PCMH_sub2"/>
</dbReference>
<dbReference type="RefSeq" id="XP_003390013.2">
    <property type="nucleotide sequence ID" value="XM_003389965.3"/>
</dbReference>
<dbReference type="InterPro" id="IPR016171">
    <property type="entry name" value="Vanillyl_alc_oxidase_C-sub2"/>
</dbReference>
<protein>
    <recommendedName>
        <fullName evidence="6">D-lactate dehydrogenase (cytochrome)</fullName>
        <ecNumber evidence="6">1.1.2.4</ecNumber>
    </recommendedName>
</protein>
<dbReference type="Gene3D" id="3.30.465.10">
    <property type="match status" value="1"/>
</dbReference>
<dbReference type="KEGG" id="aqu:100641603"/>
<evidence type="ECO:0000256" key="2">
    <source>
        <dbReference type="ARBA" id="ARBA00008000"/>
    </source>
</evidence>
<dbReference type="GO" id="GO:0050660">
    <property type="term" value="F:flavin adenine dinucleotide binding"/>
    <property type="evidence" value="ECO:0007669"/>
    <property type="project" value="InterPro"/>
</dbReference>
<accession>A0AAN0IHY0</accession>
<comment type="cofactor">
    <cofactor evidence="1">
        <name>FAD</name>
        <dbReference type="ChEBI" id="CHEBI:57692"/>
    </cofactor>
</comment>
<dbReference type="Proteomes" id="UP000007879">
    <property type="component" value="Unassembled WGS sequence"/>
</dbReference>
<keyword evidence="5" id="KW-0560">Oxidoreductase</keyword>
<dbReference type="EnsemblMetazoa" id="XM_003389965.3">
    <property type="protein sequence ID" value="XP_003390013.2"/>
    <property type="gene ID" value="LOC100641603"/>
</dbReference>
<dbReference type="Gene3D" id="1.10.45.10">
    <property type="entry name" value="Vanillyl-alcohol Oxidase, Chain A, domain 4"/>
    <property type="match status" value="1"/>
</dbReference>
<name>A0AAN0IHY0_AMPQE</name>
<proteinExistence type="inferred from homology"/>
<dbReference type="InterPro" id="IPR036318">
    <property type="entry name" value="FAD-bd_PCMH-like_sf"/>
</dbReference>
<keyword evidence="4" id="KW-0274">FAD</keyword>
<dbReference type="EC" id="1.1.2.4" evidence="6"/>
<dbReference type="FunFam" id="3.30.70.2740:FF:000001">
    <property type="entry name" value="D-lactate dehydrogenase mitochondrial"/>
    <property type="match status" value="1"/>
</dbReference>
<dbReference type="PANTHER" id="PTHR11748">
    <property type="entry name" value="D-LACTATE DEHYDROGENASE"/>
    <property type="match status" value="1"/>
</dbReference>
<dbReference type="FunFam" id="1.10.45.10:FF:000001">
    <property type="entry name" value="D-lactate dehydrogenase mitochondrial"/>
    <property type="match status" value="1"/>
</dbReference>
<keyword evidence="3" id="KW-0285">Flavoprotein</keyword>
<dbReference type="SUPFAM" id="SSF55103">
    <property type="entry name" value="FAD-linked oxidases, C-terminal domain"/>
    <property type="match status" value="1"/>
</dbReference>
<comment type="similarity">
    <text evidence="2">Belongs to the FAD-binding oxidoreductase/transferase type 4 family.</text>
</comment>
<sequence>ERPLKDTIHVSKLLFFLFRKTSAGYNLTNLFVGSEGTLGIITEATLRLYGIPESTTVLVCSFPTIDSAVTSTVEMLQAGVPVARVEFLDDLSLEAANKYSHLSYPVLPTLFIELTGSPQSVEEQTEIVGSIVKDNGCSEFTWEEEPERRSKLWKARHDWWYAGLALKPGAKGYATDVCVPISKLPQVLLETKEELMSSPILAPIIGHVGDGNFHSMLLVSNDEELSIAKQLAINMARRALKVGGTCTGEHGIGRGKMTLLEEEYGPTGIQVMKNIKQSLDPNGIMNPGKIIHIQS</sequence>
<evidence type="ECO:0000313" key="8">
    <source>
        <dbReference type="EnsemblMetazoa" id="XP_003390013.2"/>
    </source>
</evidence>
<evidence type="ECO:0000259" key="7">
    <source>
        <dbReference type="Pfam" id="PF02913"/>
    </source>
</evidence>
<dbReference type="GO" id="GO:0005739">
    <property type="term" value="C:mitochondrion"/>
    <property type="evidence" value="ECO:0007669"/>
    <property type="project" value="TreeGrafter"/>
</dbReference>
<dbReference type="Gene3D" id="3.30.70.2740">
    <property type="match status" value="1"/>
</dbReference>
<evidence type="ECO:0000256" key="6">
    <source>
        <dbReference type="ARBA" id="ARBA00038897"/>
    </source>
</evidence>
<evidence type="ECO:0000313" key="9">
    <source>
        <dbReference type="Proteomes" id="UP000007879"/>
    </source>
</evidence>
<reference evidence="9" key="1">
    <citation type="journal article" date="2010" name="Nature">
        <title>The Amphimedon queenslandica genome and the evolution of animal complexity.</title>
        <authorList>
            <person name="Srivastava M."/>
            <person name="Simakov O."/>
            <person name="Chapman J."/>
            <person name="Fahey B."/>
            <person name="Gauthier M.E."/>
            <person name="Mitros T."/>
            <person name="Richards G.S."/>
            <person name="Conaco C."/>
            <person name="Dacre M."/>
            <person name="Hellsten U."/>
            <person name="Larroux C."/>
            <person name="Putnam N.H."/>
            <person name="Stanke M."/>
            <person name="Adamska M."/>
            <person name="Darling A."/>
            <person name="Degnan S.M."/>
            <person name="Oakley T.H."/>
            <person name="Plachetzki D.C."/>
            <person name="Zhai Y."/>
            <person name="Adamski M."/>
            <person name="Calcino A."/>
            <person name="Cummins S.F."/>
            <person name="Goodstein D.M."/>
            <person name="Harris C."/>
            <person name="Jackson D.J."/>
            <person name="Leys S.P."/>
            <person name="Shu S."/>
            <person name="Woodcroft B.J."/>
            <person name="Vervoort M."/>
            <person name="Kosik K.S."/>
            <person name="Manning G."/>
            <person name="Degnan B.M."/>
            <person name="Rokhsar D.S."/>
        </authorList>
    </citation>
    <scope>NUCLEOTIDE SEQUENCE [LARGE SCALE GENOMIC DNA]</scope>
</reference>
<dbReference type="GO" id="GO:0004458">
    <property type="term" value="F:D-lactate dehydrogenase (cytochrome) activity"/>
    <property type="evidence" value="ECO:0007669"/>
    <property type="project" value="UniProtKB-EC"/>
</dbReference>
<dbReference type="SUPFAM" id="SSF56176">
    <property type="entry name" value="FAD-binding/transporter-associated domain-like"/>
    <property type="match status" value="1"/>
</dbReference>
<feature type="domain" description="FAD-binding oxidoreductase/transferase type 4 C-terminal" evidence="7">
    <location>
        <begin position="51"/>
        <end position="290"/>
    </location>
</feature>
<dbReference type="GeneID" id="100641603"/>
<dbReference type="PANTHER" id="PTHR11748:SF111">
    <property type="entry name" value="D-LACTATE DEHYDROGENASE, MITOCHONDRIAL-RELATED"/>
    <property type="match status" value="1"/>
</dbReference>
<organism evidence="8 9">
    <name type="scientific">Amphimedon queenslandica</name>
    <name type="common">Sponge</name>
    <dbReference type="NCBI Taxonomy" id="400682"/>
    <lineage>
        <taxon>Eukaryota</taxon>
        <taxon>Metazoa</taxon>
        <taxon>Porifera</taxon>
        <taxon>Demospongiae</taxon>
        <taxon>Heteroscleromorpha</taxon>
        <taxon>Haplosclerida</taxon>
        <taxon>Niphatidae</taxon>
        <taxon>Amphimedon</taxon>
    </lineage>
</organism>
<evidence type="ECO:0000256" key="5">
    <source>
        <dbReference type="ARBA" id="ARBA00023002"/>
    </source>
</evidence>
<dbReference type="GO" id="GO:0008720">
    <property type="term" value="F:D-lactate dehydrogenase (NAD+) activity"/>
    <property type="evidence" value="ECO:0007669"/>
    <property type="project" value="TreeGrafter"/>
</dbReference>
<evidence type="ECO:0000256" key="3">
    <source>
        <dbReference type="ARBA" id="ARBA00022630"/>
    </source>
</evidence>
<evidence type="ECO:0000256" key="1">
    <source>
        <dbReference type="ARBA" id="ARBA00001974"/>
    </source>
</evidence>
<dbReference type="InterPro" id="IPR016164">
    <property type="entry name" value="FAD-linked_Oxase-like_C"/>
</dbReference>
<reference evidence="8" key="2">
    <citation type="submission" date="2024-06" db="UniProtKB">
        <authorList>
            <consortium name="EnsemblMetazoa"/>
        </authorList>
    </citation>
    <scope>IDENTIFICATION</scope>
</reference>
<dbReference type="InterPro" id="IPR004113">
    <property type="entry name" value="FAD-bd_oxidored_4_C"/>
</dbReference>
<dbReference type="Pfam" id="PF02913">
    <property type="entry name" value="FAD-oxidase_C"/>
    <property type="match status" value="1"/>
</dbReference>
<dbReference type="GO" id="GO:1903457">
    <property type="term" value="P:lactate catabolic process"/>
    <property type="evidence" value="ECO:0007669"/>
    <property type="project" value="TreeGrafter"/>
</dbReference>